<organism evidence="1">
    <name type="scientific">bioreactor metagenome</name>
    <dbReference type="NCBI Taxonomy" id="1076179"/>
    <lineage>
        <taxon>unclassified sequences</taxon>
        <taxon>metagenomes</taxon>
        <taxon>ecological metagenomes</taxon>
    </lineage>
</organism>
<accession>A0A644U6D4</accession>
<reference evidence="1" key="1">
    <citation type="submission" date="2019-08" db="EMBL/GenBank/DDBJ databases">
        <authorList>
            <person name="Kucharzyk K."/>
            <person name="Murdoch R.W."/>
            <person name="Higgins S."/>
            <person name="Loffler F."/>
        </authorList>
    </citation>
    <scope>NUCLEOTIDE SEQUENCE</scope>
</reference>
<comment type="caution">
    <text evidence="1">The sequence shown here is derived from an EMBL/GenBank/DDBJ whole genome shotgun (WGS) entry which is preliminary data.</text>
</comment>
<proteinExistence type="predicted"/>
<sequence>MTFAAFTVMQRDDPFTFSAGPFCPFGRKKCGKSLIPDENAVFDQTFAVSVLISLIHIFYQFTGEIFAGKTVTDAFLPEAGKYPAVFGVTGFPVRIHEASAAGFFRQTVPAADHTVHPAGSKHSYWNSVRHSHVPHTAQDNTIFQKIDKTTAWSLGPA</sequence>
<evidence type="ECO:0000313" key="1">
    <source>
        <dbReference type="EMBL" id="MPL74508.1"/>
    </source>
</evidence>
<name>A0A644U6D4_9ZZZZ</name>
<protein>
    <submittedName>
        <fullName evidence="1">Uncharacterized protein</fullName>
    </submittedName>
</protein>
<dbReference type="AlphaFoldDB" id="A0A644U6D4"/>
<gene>
    <name evidence="1" type="ORF">SDC9_20320</name>
</gene>
<dbReference type="EMBL" id="VSSQ01000081">
    <property type="protein sequence ID" value="MPL74508.1"/>
    <property type="molecule type" value="Genomic_DNA"/>
</dbReference>